<organism evidence="2 3">
    <name type="scientific">Heterodermia speciosa</name>
    <dbReference type="NCBI Taxonomy" id="116794"/>
    <lineage>
        <taxon>Eukaryota</taxon>
        <taxon>Fungi</taxon>
        <taxon>Dikarya</taxon>
        <taxon>Ascomycota</taxon>
        <taxon>Pezizomycotina</taxon>
        <taxon>Lecanoromycetes</taxon>
        <taxon>OSLEUM clade</taxon>
        <taxon>Lecanoromycetidae</taxon>
        <taxon>Caliciales</taxon>
        <taxon>Physciaceae</taxon>
        <taxon>Heterodermia</taxon>
    </lineage>
</organism>
<keyword evidence="3" id="KW-1185">Reference proteome</keyword>
<dbReference type="InterPro" id="IPR037653">
    <property type="entry name" value="Cbp6"/>
</dbReference>
<evidence type="ECO:0000313" key="2">
    <source>
        <dbReference type="EMBL" id="CAF9923463.1"/>
    </source>
</evidence>
<dbReference type="OrthoDB" id="2107880at2759"/>
<name>A0A8H3FFC6_9LECA</name>
<dbReference type="EMBL" id="CAJPDS010000033">
    <property type="protein sequence ID" value="CAF9923463.1"/>
    <property type="molecule type" value="Genomic_DNA"/>
</dbReference>
<evidence type="ECO:0000313" key="3">
    <source>
        <dbReference type="Proteomes" id="UP000664521"/>
    </source>
</evidence>
<comment type="caution">
    <text evidence="2">The sequence shown here is derived from an EMBL/GenBank/DDBJ whole genome shotgun (WGS) entry which is preliminary data.</text>
</comment>
<feature type="compositionally biased region" description="Polar residues" evidence="1">
    <location>
        <begin position="41"/>
        <end position="50"/>
    </location>
</feature>
<dbReference type="Pfam" id="PF20180">
    <property type="entry name" value="UQCC2_CBP6"/>
    <property type="match status" value="1"/>
</dbReference>
<dbReference type="GO" id="GO:0061671">
    <property type="term" value="C:Cbp3p-Cbp6 complex"/>
    <property type="evidence" value="ECO:0007669"/>
    <property type="project" value="InterPro"/>
</dbReference>
<dbReference type="GO" id="GO:0034551">
    <property type="term" value="P:mitochondrial respiratory chain complex III assembly"/>
    <property type="evidence" value="ECO:0007669"/>
    <property type="project" value="TreeGrafter"/>
</dbReference>
<accession>A0A8H3FFC6</accession>
<reference evidence="2" key="1">
    <citation type="submission" date="2021-03" db="EMBL/GenBank/DDBJ databases">
        <authorList>
            <person name="Tagirdzhanova G."/>
        </authorList>
    </citation>
    <scope>NUCLEOTIDE SEQUENCE</scope>
</reference>
<dbReference type="Proteomes" id="UP000664521">
    <property type="component" value="Unassembled WGS sequence"/>
</dbReference>
<dbReference type="PANTHER" id="PTHR28250">
    <property type="entry name" value="CYTOCHROME B PRE-MRNA-PROCESSING PROTEIN 6"/>
    <property type="match status" value="1"/>
</dbReference>
<feature type="region of interest" description="Disordered" evidence="1">
    <location>
        <begin position="37"/>
        <end position="59"/>
    </location>
</feature>
<dbReference type="PANTHER" id="PTHR28250:SF1">
    <property type="entry name" value="CYTOCHROME B PRE-MRNA-PROCESSING PROTEIN 6"/>
    <property type="match status" value="1"/>
</dbReference>
<dbReference type="AlphaFoldDB" id="A0A8H3FFC6"/>
<protein>
    <submittedName>
        <fullName evidence="2">Uncharacterized protein</fullName>
    </submittedName>
</protein>
<proteinExistence type="predicted"/>
<sequence>MAKPLIHKHYTRILTQWPLDLLRPTVSFQKSIQHRIDHRLTSSPSSSTNPADHVVANGAQATIPTPKIFDEKGELEQVNVLYSFLENRYSKKVSGKSEP</sequence>
<evidence type="ECO:0000256" key="1">
    <source>
        <dbReference type="SAM" id="MobiDB-lite"/>
    </source>
</evidence>
<dbReference type="GO" id="GO:0043022">
    <property type="term" value="F:ribosome binding"/>
    <property type="evidence" value="ECO:0007669"/>
    <property type="project" value="InterPro"/>
</dbReference>
<gene>
    <name evidence="2" type="ORF">HETSPECPRED_005331</name>
</gene>